<organism evidence="1 2">
    <name type="scientific">Candidatus Magasanikbacteria bacterium GW2011_GWA2_42_32</name>
    <dbReference type="NCBI Taxonomy" id="1619039"/>
    <lineage>
        <taxon>Bacteria</taxon>
        <taxon>Candidatus Magasanikiibacteriota</taxon>
    </lineage>
</organism>
<dbReference type="GO" id="GO:0016884">
    <property type="term" value="F:carbon-nitrogen ligase activity, with glutamine as amido-N-donor"/>
    <property type="evidence" value="ECO:0007669"/>
    <property type="project" value="InterPro"/>
</dbReference>
<dbReference type="EMBL" id="LCDO01000005">
    <property type="protein sequence ID" value="KKS56879.1"/>
    <property type="molecule type" value="Genomic_DNA"/>
</dbReference>
<evidence type="ECO:0000313" key="1">
    <source>
        <dbReference type="EMBL" id="KKS56879.1"/>
    </source>
</evidence>
<evidence type="ECO:0000313" key="2">
    <source>
        <dbReference type="Proteomes" id="UP000034837"/>
    </source>
</evidence>
<protein>
    <recommendedName>
        <fullName evidence="3">GatB/YqeY domain-containing protein</fullName>
    </recommendedName>
</protein>
<dbReference type="InterPro" id="IPR042184">
    <property type="entry name" value="YqeY/Aim41_N"/>
</dbReference>
<name>A0A0G1A7F3_9BACT</name>
<dbReference type="Proteomes" id="UP000034837">
    <property type="component" value="Unassembled WGS sequence"/>
</dbReference>
<dbReference type="PANTHER" id="PTHR28055">
    <property type="entry name" value="ALTERED INHERITANCE OF MITOCHONDRIA PROTEIN 41, MITOCHONDRIAL"/>
    <property type="match status" value="1"/>
</dbReference>
<dbReference type="InterPro" id="IPR023168">
    <property type="entry name" value="GatB_Yqey_C_2"/>
</dbReference>
<reference evidence="1 2" key="1">
    <citation type="journal article" date="2015" name="Nature">
        <title>rRNA introns, odd ribosomes, and small enigmatic genomes across a large radiation of phyla.</title>
        <authorList>
            <person name="Brown C.T."/>
            <person name="Hug L.A."/>
            <person name="Thomas B.C."/>
            <person name="Sharon I."/>
            <person name="Castelle C.J."/>
            <person name="Singh A."/>
            <person name="Wilkins M.J."/>
            <person name="Williams K.H."/>
            <person name="Banfield J.F."/>
        </authorList>
    </citation>
    <scope>NUCLEOTIDE SEQUENCE [LARGE SCALE GENOMIC DNA]</scope>
</reference>
<dbReference type="Gene3D" id="1.10.1510.10">
    <property type="entry name" value="Uncharacterised protein YqeY/AIM41 PF09424, N-terminal domain"/>
    <property type="match status" value="1"/>
</dbReference>
<gene>
    <name evidence="1" type="ORF">UV20_C0005G0044</name>
</gene>
<proteinExistence type="predicted"/>
<dbReference type="InterPro" id="IPR019004">
    <property type="entry name" value="YqeY/Aim41"/>
</dbReference>
<dbReference type="AlphaFoldDB" id="A0A0G1A7F3"/>
<comment type="caution">
    <text evidence="1">The sequence shown here is derived from an EMBL/GenBank/DDBJ whole genome shotgun (WGS) entry which is preliminary data.</text>
</comment>
<dbReference type="Pfam" id="PF09424">
    <property type="entry name" value="YqeY"/>
    <property type="match status" value="1"/>
</dbReference>
<accession>A0A0G1A7F3</accession>
<dbReference type="SUPFAM" id="SSF89095">
    <property type="entry name" value="GatB/YqeY motif"/>
    <property type="match status" value="1"/>
</dbReference>
<dbReference type="PANTHER" id="PTHR28055:SF1">
    <property type="entry name" value="ALTERED INHERITANCE OF MITOCHONDRIA PROTEIN 41, MITOCHONDRIAL"/>
    <property type="match status" value="1"/>
</dbReference>
<sequence length="152" mass="17021">MNTKEKIEQDAVVALKNKESRLSILRMLKTALQNAIIEKRGKENNPQVELTEEEVLSIIRRQIKQLKDALVDFAKANRTELLEKAQEEIIVLEQYLPAELTVEEVAKLVDEAIKELSATAKDLGKVMGLVMKKAGGRAEGNTVKELVSKKLV</sequence>
<evidence type="ECO:0008006" key="3">
    <source>
        <dbReference type="Google" id="ProtNLM"/>
    </source>
</evidence>
<dbReference type="Gene3D" id="1.10.10.410">
    <property type="match status" value="1"/>
</dbReference>
<dbReference type="InterPro" id="IPR003789">
    <property type="entry name" value="Asn/Gln_tRNA_amidoTrase-B-like"/>
</dbReference>